<dbReference type="GO" id="GO:0005230">
    <property type="term" value="F:extracellular ligand-gated monoatomic ion channel activity"/>
    <property type="evidence" value="ECO:0007669"/>
    <property type="project" value="InterPro"/>
</dbReference>
<dbReference type="GO" id="GO:0016020">
    <property type="term" value="C:membrane"/>
    <property type="evidence" value="ECO:0007669"/>
    <property type="project" value="UniProtKB-SubCell"/>
</dbReference>
<dbReference type="EMBL" id="CAKAEH010001852">
    <property type="protein sequence ID" value="CAG9539838.1"/>
    <property type="molecule type" value="Genomic_DNA"/>
</dbReference>
<keyword evidence="3" id="KW-0406">Ion transport</keyword>
<evidence type="ECO:0000256" key="2">
    <source>
        <dbReference type="ARBA" id="ARBA00023136"/>
    </source>
</evidence>
<sequence length="336" mass="39533">MANLSNLDDCTGICDSHYGSSYIFPVLRSVNYDNNTVPTAFSDSPVDVSFALKIIHLGNFDSKNMDYSIDFEMQMTWVDPRLMNNYSKWIRIWEKRILDQIWKPDPYFVNSKRSHFHYVSFPNFRMLISPNGLVVYTMRITLQPSCYMVFCRFPHDDQQCQLMISSLSHIPSSVRFSWLSTNPINFMSTHSSPDFHLVSVHTHQCIVDGKLLPSSCLRVLFKLKRSAARHIIEKYIPSSLAVFFAWIAPYVPYNYEEVRIITPISEKRRLEAVNEFERENFHDKKQQVIRLHRRLDYLTQVFSPLLFTIFVMYYIMTVVYGEDNECNANEIYNSKI</sequence>
<dbReference type="PROSITE" id="PS00236">
    <property type="entry name" value="NEUROTR_ION_CHANNEL"/>
    <property type="match status" value="1"/>
</dbReference>
<dbReference type="GO" id="GO:0004888">
    <property type="term" value="F:transmembrane signaling receptor activity"/>
    <property type="evidence" value="ECO:0007669"/>
    <property type="project" value="InterPro"/>
</dbReference>
<keyword evidence="6" id="KW-1185">Reference proteome</keyword>
<keyword evidence="2 3" id="KW-0472">Membrane</keyword>
<evidence type="ECO:0000256" key="1">
    <source>
        <dbReference type="ARBA" id="ARBA00004141"/>
    </source>
</evidence>
<evidence type="ECO:0000259" key="4">
    <source>
        <dbReference type="Pfam" id="PF02931"/>
    </source>
</evidence>
<dbReference type="Gene3D" id="2.70.170.10">
    <property type="entry name" value="Neurotransmitter-gated ion-channel ligand-binding domain"/>
    <property type="match status" value="1"/>
</dbReference>
<dbReference type="Pfam" id="PF02931">
    <property type="entry name" value="Neur_chan_LBD"/>
    <property type="match status" value="1"/>
</dbReference>
<dbReference type="InterPro" id="IPR006201">
    <property type="entry name" value="Neur_channel"/>
</dbReference>
<protein>
    <recommendedName>
        <fullName evidence="4">Neurotransmitter-gated ion-channel ligand-binding domain-containing protein</fullName>
    </recommendedName>
</protein>
<evidence type="ECO:0000256" key="3">
    <source>
        <dbReference type="RuleBase" id="RU000687"/>
    </source>
</evidence>
<dbReference type="InterPro" id="IPR018000">
    <property type="entry name" value="Neurotransmitter_ion_chnl_CS"/>
</dbReference>
<keyword evidence="3" id="KW-1133">Transmembrane helix</keyword>
<dbReference type="AlphaFoldDB" id="A0A8J2Q960"/>
<dbReference type="SUPFAM" id="SSF63712">
    <property type="entry name" value="Nicotinic receptor ligand binding domain-like"/>
    <property type="match status" value="1"/>
</dbReference>
<dbReference type="InterPro" id="IPR036734">
    <property type="entry name" value="Neur_chan_lig-bd_sf"/>
</dbReference>
<dbReference type="InterPro" id="IPR006202">
    <property type="entry name" value="Neur_chan_lig-bd"/>
</dbReference>
<reference evidence="5" key="1">
    <citation type="submission" date="2021-09" db="EMBL/GenBank/DDBJ databases">
        <authorList>
            <consortium name="Pathogen Informatics"/>
        </authorList>
    </citation>
    <scope>NUCLEOTIDE SEQUENCE</scope>
</reference>
<comment type="subcellular location">
    <subcellularLocation>
        <location evidence="1">Membrane</location>
        <topology evidence="1">Multi-pass membrane protein</topology>
    </subcellularLocation>
</comment>
<evidence type="ECO:0000313" key="5">
    <source>
        <dbReference type="EMBL" id="CAG9539838.1"/>
    </source>
</evidence>
<dbReference type="PRINTS" id="PR00252">
    <property type="entry name" value="NRIONCHANNEL"/>
</dbReference>
<organism evidence="5 6">
    <name type="scientific">Cercopithifilaria johnstoni</name>
    <dbReference type="NCBI Taxonomy" id="2874296"/>
    <lineage>
        <taxon>Eukaryota</taxon>
        <taxon>Metazoa</taxon>
        <taxon>Ecdysozoa</taxon>
        <taxon>Nematoda</taxon>
        <taxon>Chromadorea</taxon>
        <taxon>Rhabditida</taxon>
        <taxon>Spirurina</taxon>
        <taxon>Spiruromorpha</taxon>
        <taxon>Filarioidea</taxon>
        <taxon>Onchocercidae</taxon>
        <taxon>Cercopithifilaria</taxon>
    </lineage>
</organism>
<proteinExistence type="inferred from homology"/>
<dbReference type="CDD" id="cd18987">
    <property type="entry name" value="LGIC_ECD_anion"/>
    <property type="match status" value="1"/>
</dbReference>
<feature type="domain" description="Neurotransmitter-gated ion-channel ligand-binding" evidence="4">
    <location>
        <begin position="31"/>
        <end position="199"/>
    </location>
</feature>
<keyword evidence="3" id="KW-0813">Transport</keyword>
<keyword evidence="3" id="KW-0407">Ion channel</keyword>
<keyword evidence="3" id="KW-0812">Transmembrane</keyword>
<evidence type="ECO:0000313" key="6">
    <source>
        <dbReference type="Proteomes" id="UP000746747"/>
    </source>
</evidence>
<gene>
    <name evidence="5" type="ORF">CJOHNSTONI_LOCUS9403</name>
</gene>
<comment type="similarity">
    <text evidence="3">Belongs to the ligand-gated ion channel (TC 1.A.9) family.</text>
</comment>
<comment type="caution">
    <text evidence="3">Lacks conserved residue(s) required for the propagation of feature annotation.</text>
</comment>
<comment type="caution">
    <text evidence="5">The sequence shown here is derived from an EMBL/GenBank/DDBJ whole genome shotgun (WGS) entry which is preliminary data.</text>
</comment>
<dbReference type="PANTHER" id="PTHR18945">
    <property type="entry name" value="NEUROTRANSMITTER GATED ION CHANNEL"/>
    <property type="match status" value="1"/>
</dbReference>
<dbReference type="Proteomes" id="UP000746747">
    <property type="component" value="Unassembled WGS sequence"/>
</dbReference>
<accession>A0A8J2Q960</accession>
<name>A0A8J2Q960_9BILA</name>
<dbReference type="OrthoDB" id="203862at2759"/>
<feature type="transmembrane region" description="Helical" evidence="3">
    <location>
        <begin position="295"/>
        <end position="315"/>
    </location>
</feature>